<keyword evidence="3" id="KW-1185">Reference proteome</keyword>
<protein>
    <recommendedName>
        <fullName evidence="1">RXYLT1 C-terminal domain-containing protein</fullName>
    </recommendedName>
</protein>
<dbReference type="GO" id="GO:0005794">
    <property type="term" value="C:Golgi apparatus"/>
    <property type="evidence" value="ECO:0007669"/>
    <property type="project" value="TreeGrafter"/>
</dbReference>
<dbReference type="InterPro" id="IPR055286">
    <property type="entry name" value="RXYLT1-like"/>
</dbReference>
<dbReference type="InterPro" id="IPR057538">
    <property type="entry name" value="RXYLT1_C"/>
</dbReference>
<comment type="caution">
    <text evidence="2">The sequence shown here is derived from an EMBL/GenBank/DDBJ whole genome shotgun (WGS) entry which is preliminary data.</text>
</comment>
<sequence>MAHARNHEDTTKQQRSSSAIQLEDWRAAPFGAYAVDFNPHQGKATAFDELKVNFTKPCKPAKTYILTGRASNEATQLDDATKSLAKIRGKDADTNTNLLNKHDNVKVRCIALLFIGDEHCDFYPSDGGFIDTGGGSSAHLIDAVRGANRILRFYQSKRWQRVANNKTPSKALATHIPLGWGSSFPSSSSFSDEEDRKRTIVFTFLGAPTSDERTTLVNTLREMNNTVTQLFSEWRMAHAGGEYTEGPSYRHLLENTQFCPCPKGKNFETHRLWEAIAARCIPVVTSSQVDSGSSCGSIGGTTMPPPFVVVDDWSKGSLEAVLRWAEEAPEAVIARRTALVEYEAHMMRDTRDKLEAHLLPPASYG</sequence>
<dbReference type="Pfam" id="PF24785">
    <property type="entry name" value="RXYLT1_C"/>
    <property type="match status" value="1"/>
</dbReference>
<dbReference type="PANTHER" id="PTHR15576">
    <property type="entry name" value="RIBITOL-5-PHOSPHATE XYLOSYLTRANSFERASE 1"/>
    <property type="match status" value="1"/>
</dbReference>
<organism evidence="2 3">
    <name type="scientific">Pycnococcus provasolii</name>
    <dbReference type="NCBI Taxonomy" id="41880"/>
    <lineage>
        <taxon>Eukaryota</taxon>
        <taxon>Viridiplantae</taxon>
        <taxon>Chlorophyta</taxon>
        <taxon>Pseudoscourfieldiophyceae</taxon>
        <taxon>Pseudoscourfieldiales</taxon>
        <taxon>Pycnococcaceae</taxon>
        <taxon>Pycnococcus</taxon>
    </lineage>
</organism>
<dbReference type="PANTHER" id="PTHR15576:SF1">
    <property type="entry name" value="RIBITOL-5-PHOSPHATE XYLOSYLTRANSFERASE 1"/>
    <property type="match status" value="1"/>
</dbReference>
<proteinExistence type="predicted"/>
<dbReference type="GO" id="GO:0120053">
    <property type="term" value="F:ribitol beta-1,4-xylosyltransferase activity"/>
    <property type="evidence" value="ECO:0007669"/>
    <property type="project" value="InterPro"/>
</dbReference>
<evidence type="ECO:0000313" key="2">
    <source>
        <dbReference type="EMBL" id="GHP01656.1"/>
    </source>
</evidence>
<dbReference type="AlphaFoldDB" id="A0A830H3G4"/>
<gene>
    <name evidence="2" type="ORF">PPROV_000041300</name>
</gene>
<accession>A0A830H3G4</accession>
<name>A0A830H3G4_9CHLO</name>
<evidence type="ECO:0000259" key="1">
    <source>
        <dbReference type="Pfam" id="PF24785"/>
    </source>
</evidence>
<reference evidence="2" key="1">
    <citation type="submission" date="2020-10" db="EMBL/GenBank/DDBJ databases">
        <title>Unveiling of a novel bifunctional photoreceptor, Dualchrome1, isolated from a cosmopolitan green alga.</title>
        <authorList>
            <person name="Suzuki S."/>
            <person name="Kawachi M."/>
        </authorList>
    </citation>
    <scope>NUCLEOTIDE SEQUENCE</scope>
    <source>
        <strain evidence="2">NIES 2893</strain>
    </source>
</reference>
<evidence type="ECO:0000313" key="3">
    <source>
        <dbReference type="Proteomes" id="UP000660262"/>
    </source>
</evidence>
<dbReference type="EMBL" id="BNJQ01000001">
    <property type="protein sequence ID" value="GHP01656.1"/>
    <property type="molecule type" value="Genomic_DNA"/>
</dbReference>
<dbReference type="Proteomes" id="UP000660262">
    <property type="component" value="Unassembled WGS sequence"/>
</dbReference>
<feature type="domain" description="RXYLT1 C-terminal" evidence="1">
    <location>
        <begin position="183"/>
        <end position="354"/>
    </location>
</feature>
<dbReference type="GO" id="GO:0035269">
    <property type="term" value="P:protein O-linked glycosylation via mannose"/>
    <property type="evidence" value="ECO:0007669"/>
    <property type="project" value="InterPro"/>
</dbReference>